<proteinExistence type="predicted"/>
<evidence type="ECO:0000313" key="5">
    <source>
        <dbReference type="EMBL" id="MBB4018407.1"/>
    </source>
</evidence>
<evidence type="ECO:0000313" key="6">
    <source>
        <dbReference type="Proteomes" id="UP000577362"/>
    </source>
</evidence>
<dbReference type="AlphaFoldDB" id="A0A840C7V1"/>
<dbReference type="Gene3D" id="3.40.50.1100">
    <property type="match status" value="2"/>
</dbReference>
<dbReference type="Proteomes" id="UP000577362">
    <property type="component" value="Unassembled WGS sequence"/>
</dbReference>
<reference evidence="5 6" key="1">
    <citation type="submission" date="2020-08" db="EMBL/GenBank/DDBJ databases">
        <title>Genomic Encyclopedia of Type Strains, Phase IV (KMG-IV): sequencing the most valuable type-strain genomes for metagenomic binning, comparative biology and taxonomic classification.</title>
        <authorList>
            <person name="Goeker M."/>
        </authorList>
    </citation>
    <scope>NUCLEOTIDE SEQUENCE [LARGE SCALE GENOMIC DNA]</scope>
    <source>
        <strain evidence="5 6">DSM 103737</strain>
    </source>
</reference>
<dbReference type="GO" id="GO:0003941">
    <property type="term" value="F:L-serine ammonia-lyase activity"/>
    <property type="evidence" value="ECO:0007669"/>
    <property type="project" value="TreeGrafter"/>
</dbReference>
<dbReference type="GO" id="GO:0006567">
    <property type="term" value="P:L-threonine catabolic process"/>
    <property type="evidence" value="ECO:0007669"/>
    <property type="project" value="TreeGrafter"/>
</dbReference>
<dbReference type="InterPro" id="IPR050147">
    <property type="entry name" value="Ser/Thr_Dehydratase"/>
</dbReference>
<dbReference type="GO" id="GO:0006565">
    <property type="term" value="P:L-serine catabolic process"/>
    <property type="evidence" value="ECO:0007669"/>
    <property type="project" value="TreeGrafter"/>
</dbReference>
<dbReference type="Pfam" id="PF00291">
    <property type="entry name" value="PALP"/>
    <property type="match status" value="1"/>
</dbReference>
<dbReference type="PANTHER" id="PTHR48078">
    <property type="entry name" value="THREONINE DEHYDRATASE, MITOCHONDRIAL-RELATED"/>
    <property type="match status" value="1"/>
</dbReference>
<name>A0A840C7V1_9HYPH</name>
<dbReference type="EC" id="4.3.1.19" evidence="5"/>
<accession>A0A840C7V1</accession>
<evidence type="ECO:0000256" key="1">
    <source>
        <dbReference type="ARBA" id="ARBA00001933"/>
    </source>
</evidence>
<evidence type="ECO:0000259" key="4">
    <source>
        <dbReference type="Pfam" id="PF00291"/>
    </source>
</evidence>
<dbReference type="SUPFAM" id="SSF53686">
    <property type="entry name" value="Tryptophan synthase beta subunit-like PLP-dependent enzymes"/>
    <property type="match status" value="1"/>
</dbReference>
<gene>
    <name evidence="5" type="ORF">GGR16_003454</name>
</gene>
<comment type="cofactor">
    <cofactor evidence="1">
        <name>pyridoxal 5'-phosphate</name>
        <dbReference type="ChEBI" id="CHEBI:597326"/>
    </cofactor>
</comment>
<keyword evidence="3 5" id="KW-0456">Lyase</keyword>
<dbReference type="InterPro" id="IPR036052">
    <property type="entry name" value="TrpB-like_PALP_sf"/>
</dbReference>
<evidence type="ECO:0000256" key="3">
    <source>
        <dbReference type="ARBA" id="ARBA00023239"/>
    </source>
</evidence>
<keyword evidence="6" id="KW-1185">Reference proteome</keyword>
<keyword evidence="2" id="KW-0663">Pyridoxal phosphate</keyword>
<feature type="domain" description="Tryptophan synthase beta chain-like PALP" evidence="4">
    <location>
        <begin position="37"/>
        <end position="318"/>
    </location>
</feature>
<organism evidence="5 6">
    <name type="scientific">Chelatococcus caeni</name>
    <dbReference type="NCBI Taxonomy" id="1348468"/>
    <lineage>
        <taxon>Bacteria</taxon>
        <taxon>Pseudomonadati</taxon>
        <taxon>Pseudomonadota</taxon>
        <taxon>Alphaproteobacteria</taxon>
        <taxon>Hyphomicrobiales</taxon>
        <taxon>Chelatococcaceae</taxon>
        <taxon>Chelatococcus</taxon>
    </lineage>
</organism>
<evidence type="ECO:0000256" key="2">
    <source>
        <dbReference type="ARBA" id="ARBA00022898"/>
    </source>
</evidence>
<dbReference type="GO" id="GO:0004794">
    <property type="term" value="F:threonine deaminase activity"/>
    <property type="evidence" value="ECO:0007669"/>
    <property type="project" value="UniProtKB-EC"/>
</dbReference>
<protein>
    <submittedName>
        <fullName evidence="5">Threonine dehydratase</fullName>
        <ecNumber evidence="5">4.3.1.19</ecNumber>
    </submittedName>
</protein>
<dbReference type="GO" id="GO:0009097">
    <property type="term" value="P:isoleucine biosynthetic process"/>
    <property type="evidence" value="ECO:0007669"/>
    <property type="project" value="TreeGrafter"/>
</dbReference>
<dbReference type="RefSeq" id="WP_183317369.1">
    <property type="nucleotide sequence ID" value="NZ_JACIEN010000004.1"/>
</dbReference>
<dbReference type="EMBL" id="JACIEN010000004">
    <property type="protein sequence ID" value="MBB4018407.1"/>
    <property type="molecule type" value="Genomic_DNA"/>
</dbReference>
<sequence>MTSVPAHSSASASASSRAIALDEIEAARRHIDACFLGTPLTGHAGLDAALGCRLAVKVETLNPVRSFKGRGTEAFAALALGAGERCVTASAGNFGQGLARALLRRGHSCVVFAATTANPAKIETLRQMGAEVHLAGDDFDAAKDVARAYATERGLRFVEDGSERTIAAGAGTIGVELVRSLAEFDALVVPLGNGALLAGVGAAVRALAPQVEIVAVVAHEAPSMKLSLETGRVVETRSAATIADGIAVRRPIPEALRMLEGCFDAIAAVGEDEIERAMRLTMLHLGLVAEPAGATGLAAVMAGRERFAGRRVATILTGSNVAPTLLSRLFAGGNPVAR</sequence>
<comment type="caution">
    <text evidence="5">The sequence shown here is derived from an EMBL/GenBank/DDBJ whole genome shotgun (WGS) entry which is preliminary data.</text>
</comment>
<dbReference type="InterPro" id="IPR001926">
    <property type="entry name" value="TrpB-like_PALP"/>
</dbReference>
<dbReference type="PANTHER" id="PTHR48078:SF6">
    <property type="entry name" value="L-THREONINE DEHYDRATASE CATABOLIC TDCB"/>
    <property type="match status" value="1"/>
</dbReference>